<accession>A0A2W4RHA2</accession>
<protein>
    <submittedName>
        <fullName evidence="1">Uncharacterized protein</fullName>
    </submittedName>
</protein>
<sequence length="303" mass="34331">MTCQKPHPTQLDLFNDSGAVVFANDAIAALRNFDAVHAAVFIQRIIAGEPEYHGLDTLKTLCQAVQDWPFPSSTPMEISETVRRLEVEVQPAVETLMRGEAKSFMRPYWLYLAKAQGSQAYDTEFPQSFCAGLYLRTGDYSFAVEAIESIPRWNENSDLVYWLCLARYPIGGIDACRSLLMRLAFLRSKRLPALIREIADPQIRKEWIAFKSEFDWLDAEGETTGAWFPAWQLLEHSDMKIASDAVPSLDVPPVQAFDLLSRLIKLEKRGLSPALVSLRSQLRNLDHNLFAAYMARRSTAQLK</sequence>
<gene>
    <name evidence="1" type="ORF">DM484_11715</name>
</gene>
<comment type="caution">
    <text evidence="1">The sequence shown here is derived from an EMBL/GenBank/DDBJ whole genome shotgun (WGS) entry which is preliminary data.</text>
</comment>
<reference evidence="1 2" key="1">
    <citation type="journal article" date="2018" name="Aquat. Microb. Ecol.">
        <title>Gammaproteobacterial methanotrophs dominate.</title>
        <authorList>
            <person name="Rissanen A.J."/>
            <person name="Saarenheimo J."/>
            <person name="Tiirola M."/>
            <person name="Peura S."/>
            <person name="Aalto S.L."/>
            <person name="Karvinen A."/>
            <person name="Nykanen H."/>
        </authorList>
    </citation>
    <scope>NUCLEOTIDE SEQUENCE [LARGE SCALE GENOMIC DNA]</scope>
    <source>
        <strain evidence="1">AMbin10</strain>
    </source>
</reference>
<evidence type="ECO:0000313" key="2">
    <source>
        <dbReference type="Proteomes" id="UP000249396"/>
    </source>
</evidence>
<proteinExistence type="predicted"/>
<organism evidence="1 2">
    <name type="scientific">Candidatus Methylumidiphilus alinenensis</name>
    <dbReference type="NCBI Taxonomy" id="2202197"/>
    <lineage>
        <taxon>Bacteria</taxon>
        <taxon>Pseudomonadati</taxon>
        <taxon>Pseudomonadota</taxon>
        <taxon>Gammaproteobacteria</taxon>
        <taxon>Methylococcales</taxon>
        <taxon>Candidatus Methylumidiphilus</taxon>
    </lineage>
</organism>
<dbReference type="AlphaFoldDB" id="A0A2W4RHA2"/>
<evidence type="ECO:0000313" key="1">
    <source>
        <dbReference type="EMBL" id="PZN79208.1"/>
    </source>
</evidence>
<dbReference type="Proteomes" id="UP000249396">
    <property type="component" value="Unassembled WGS sequence"/>
</dbReference>
<dbReference type="EMBL" id="QJPH01000303">
    <property type="protein sequence ID" value="PZN79208.1"/>
    <property type="molecule type" value="Genomic_DNA"/>
</dbReference>
<name>A0A2W4RHA2_9GAMM</name>